<dbReference type="EMBL" id="JARVKF010000409">
    <property type="protein sequence ID" value="KAK9416067.1"/>
    <property type="molecule type" value="Genomic_DNA"/>
</dbReference>
<name>A0ABR2UND1_9PEZI</name>
<accession>A0ABR2UND1</accession>
<protein>
    <submittedName>
        <fullName evidence="2">Increased recombination centers protein 6</fullName>
    </submittedName>
</protein>
<gene>
    <name evidence="2" type="ORF">SUNI508_09840</name>
</gene>
<feature type="compositionally biased region" description="Polar residues" evidence="1">
    <location>
        <begin position="279"/>
        <end position="289"/>
    </location>
</feature>
<feature type="region of interest" description="Disordered" evidence="1">
    <location>
        <begin position="29"/>
        <end position="62"/>
    </location>
</feature>
<dbReference type="Proteomes" id="UP001408356">
    <property type="component" value="Unassembled WGS sequence"/>
</dbReference>
<dbReference type="InterPro" id="IPR034627">
    <property type="entry name" value="Irc6"/>
</dbReference>
<organism evidence="2 3">
    <name type="scientific">Seiridium unicorne</name>
    <dbReference type="NCBI Taxonomy" id="138068"/>
    <lineage>
        <taxon>Eukaryota</taxon>
        <taxon>Fungi</taxon>
        <taxon>Dikarya</taxon>
        <taxon>Ascomycota</taxon>
        <taxon>Pezizomycotina</taxon>
        <taxon>Sordariomycetes</taxon>
        <taxon>Xylariomycetidae</taxon>
        <taxon>Amphisphaeriales</taxon>
        <taxon>Sporocadaceae</taxon>
        <taxon>Seiridium</taxon>
    </lineage>
</organism>
<dbReference type="Gene3D" id="3.40.50.11960">
    <property type="match status" value="1"/>
</dbReference>
<dbReference type="Pfam" id="PF10199">
    <property type="entry name" value="Adaptin_binding"/>
    <property type="match status" value="1"/>
</dbReference>
<reference evidence="2 3" key="1">
    <citation type="journal article" date="2024" name="J. Plant Pathol.">
        <title>Sequence and assembly of the genome of Seiridium unicorne, isolate CBS 538.82, causal agent of cypress canker disease.</title>
        <authorList>
            <person name="Scali E."/>
            <person name="Rocca G.D."/>
            <person name="Danti R."/>
            <person name="Garbelotto M."/>
            <person name="Barberini S."/>
            <person name="Baroncelli R."/>
            <person name="Emiliani G."/>
        </authorList>
    </citation>
    <scope>NUCLEOTIDE SEQUENCE [LARGE SCALE GENOMIC DNA]</scope>
    <source>
        <strain evidence="2 3">BM-138-508</strain>
    </source>
</reference>
<dbReference type="PANTHER" id="PTHR28043">
    <property type="entry name" value="INCREASED RECOMBINATION CENTERS PROTEIN 6"/>
    <property type="match status" value="1"/>
</dbReference>
<proteinExistence type="predicted"/>
<feature type="region of interest" description="Disordered" evidence="1">
    <location>
        <begin position="320"/>
        <end position="346"/>
    </location>
</feature>
<comment type="caution">
    <text evidence="2">The sequence shown here is derived from an EMBL/GenBank/DDBJ whole genome shotgun (WGS) entry which is preliminary data.</text>
</comment>
<keyword evidence="3" id="KW-1185">Reference proteome</keyword>
<sequence length="346" mass="37532">MDISNPRRILAVSLTDSEPHLSKFVKGAAQKLSTAPGDSRHRHRPWRHLTGNAPESSSTTLAGTTHDLDLKTAYYTATVPIWLDLISEPSDWSESFLAPEAKEVLDVLGGVVIVFPLPSKAGSDEARAAKDLIQHVGKVVKEGLGGWSWEGVGLCLGFGEIDDVDEWDECAAESGLEFVQVRAKSSDARNEFGEKTGIPRAREALEANDWAQIDGDLGSDFGDFETSLGGGDDDTDVPDSSNTKDADLDPESLDFGFDKADFEGLKRAIWNAGQDDQESFMNGEQSKSTAGAEGAGDDVKLDDDEIQKLEGMMRKLQAVRDMSAGLPEEQRKRMASKAVNEVMKDL</sequence>
<dbReference type="PANTHER" id="PTHR28043:SF1">
    <property type="entry name" value="INCREASED RECOMBINATION CENTERS PROTEIN 6"/>
    <property type="match status" value="1"/>
</dbReference>
<evidence type="ECO:0000313" key="3">
    <source>
        <dbReference type="Proteomes" id="UP001408356"/>
    </source>
</evidence>
<feature type="region of interest" description="Disordered" evidence="1">
    <location>
        <begin position="221"/>
        <end position="253"/>
    </location>
</feature>
<feature type="region of interest" description="Disordered" evidence="1">
    <location>
        <begin position="274"/>
        <end position="301"/>
    </location>
</feature>
<evidence type="ECO:0000256" key="1">
    <source>
        <dbReference type="SAM" id="MobiDB-lite"/>
    </source>
</evidence>
<feature type="compositionally biased region" description="Polar residues" evidence="1">
    <location>
        <begin position="53"/>
        <end position="62"/>
    </location>
</feature>
<evidence type="ECO:0000313" key="2">
    <source>
        <dbReference type="EMBL" id="KAK9416067.1"/>
    </source>
</evidence>